<organism evidence="1 2">
    <name type="scientific">Hymenobacter endophyticus</name>
    <dbReference type="NCBI Taxonomy" id="3076335"/>
    <lineage>
        <taxon>Bacteria</taxon>
        <taxon>Pseudomonadati</taxon>
        <taxon>Bacteroidota</taxon>
        <taxon>Cytophagia</taxon>
        <taxon>Cytophagales</taxon>
        <taxon>Hymenobacteraceae</taxon>
        <taxon>Hymenobacter</taxon>
    </lineage>
</organism>
<proteinExistence type="predicted"/>
<keyword evidence="2" id="KW-1185">Reference proteome</keyword>
<dbReference type="RefSeq" id="WP_315997619.1">
    <property type="nucleotide sequence ID" value="NZ_JAWDJT010000003.1"/>
</dbReference>
<name>A0ABU3TFH9_9BACT</name>
<accession>A0ABU3TFH9</accession>
<reference evidence="1 2" key="1">
    <citation type="submission" date="2023-10" db="EMBL/GenBank/DDBJ databases">
        <title>Hymenobacter endophyticus sp. nov., an isolate from the leaf tissues of wheat.</title>
        <authorList>
            <person name="Dai Y."/>
        </authorList>
    </citation>
    <scope>NUCLEOTIDE SEQUENCE [LARGE SCALE GENOMIC DNA]</scope>
    <source>
        <strain evidence="1 2">ZK17L-C2</strain>
    </source>
</reference>
<evidence type="ECO:0000313" key="2">
    <source>
        <dbReference type="Proteomes" id="UP001250698"/>
    </source>
</evidence>
<sequence length="95" mass="10421">MFQTSPDMQVVDIIQMSPKEVFIVGYLAGEAKPGAWELRRNGEAIATLQATGEVQVEAGRKGKLAPPRVISCQGQVDKKQFDFTQDEVTLARLEG</sequence>
<comment type="caution">
    <text evidence="1">The sequence shown here is derived from an EMBL/GenBank/DDBJ whole genome shotgun (WGS) entry which is preliminary data.</text>
</comment>
<dbReference type="EMBL" id="JAWDJT010000003">
    <property type="protein sequence ID" value="MDU0370131.1"/>
    <property type="molecule type" value="Genomic_DNA"/>
</dbReference>
<gene>
    <name evidence="1" type="ORF">ROI90_06975</name>
</gene>
<dbReference type="Proteomes" id="UP001250698">
    <property type="component" value="Unassembled WGS sequence"/>
</dbReference>
<evidence type="ECO:0000313" key="1">
    <source>
        <dbReference type="EMBL" id="MDU0370131.1"/>
    </source>
</evidence>
<protein>
    <submittedName>
        <fullName evidence="1">Uncharacterized protein</fullName>
    </submittedName>
</protein>